<evidence type="ECO:0000313" key="3">
    <source>
        <dbReference type="Proteomes" id="UP001266305"/>
    </source>
</evidence>
<feature type="region of interest" description="Disordered" evidence="1">
    <location>
        <begin position="1"/>
        <end position="20"/>
    </location>
</feature>
<sequence>MSQPSAPLGRRSPGSLRISRLPGLSESLSAAEAASALGLGAAEEEGGRTLAPHSPGPMGAGDVSLG</sequence>
<gene>
    <name evidence="2" type="ORF">P7K49_014771</name>
</gene>
<protein>
    <submittedName>
        <fullName evidence="2">Uncharacterized protein</fullName>
    </submittedName>
</protein>
<comment type="caution">
    <text evidence="2">The sequence shown here is derived from an EMBL/GenBank/DDBJ whole genome shotgun (WGS) entry which is preliminary data.</text>
</comment>
<accession>A0ABQ9V7B3</accession>
<keyword evidence="3" id="KW-1185">Reference proteome</keyword>
<name>A0ABQ9V7B3_SAGOE</name>
<feature type="region of interest" description="Disordered" evidence="1">
    <location>
        <begin position="39"/>
        <end position="66"/>
    </location>
</feature>
<evidence type="ECO:0000256" key="1">
    <source>
        <dbReference type="SAM" id="MobiDB-lite"/>
    </source>
</evidence>
<dbReference type="EMBL" id="JASSZA010000007">
    <property type="protein sequence ID" value="KAK2105257.1"/>
    <property type="molecule type" value="Genomic_DNA"/>
</dbReference>
<evidence type="ECO:0000313" key="2">
    <source>
        <dbReference type="EMBL" id="KAK2105257.1"/>
    </source>
</evidence>
<dbReference type="Proteomes" id="UP001266305">
    <property type="component" value="Unassembled WGS sequence"/>
</dbReference>
<organism evidence="2 3">
    <name type="scientific">Saguinus oedipus</name>
    <name type="common">Cotton-top tamarin</name>
    <name type="synonym">Oedipomidas oedipus</name>
    <dbReference type="NCBI Taxonomy" id="9490"/>
    <lineage>
        <taxon>Eukaryota</taxon>
        <taxon>Metazoa</taxon>
        <taxon>Chordata</taxon>
        <taxon>Craniata</taxon>
        <taxon>Vertebrata</taxon>
        <taxon>Euteleostomi</taxon>
        <taxon>Mammalia</taxon>
        <taxon>Eutheria</taxon>
        <taxon>Euarchontoglires</taxon>
        <taxon>Primates</taxon>
        <taxon>Haplorrhini</taxon>
        <taxon>Platyrrhini</taxon>
        <taxon>Cebidae</taxon>
        <taxon>Callitrichinae</taxon>
        <taxon>Saguinus</taxon>
    </lineage>
</organism>
<proteinExistence type="predicted"/>
<reference evidence="2 3" key="1">
    <citation type="submission" date="2023-05" db="EMBL/GenBank/DDBJ databases">
        <title>B98-5 Cell Line De Novo Hybrid Assembly: An Optical Mapping Approach.</title>
        <authorList>
            <person name="Kananen K."/>
            <person name="Auerbach J.A."/>
            <person name="Kautto E."/>
            <person name="Blachly J.S."/>
        </authorList>
    </citation>
    <scope>NUCLEOTIDE SEQUENCE [LARGE SCALE GENOMIC DNA]</scope>
    <source>
        <strain evidence="2">B95-8</strain>
        <tissue evidence="2">Cell line</tissue>
    </source>
</reference>